<keyword evidence="6" id="KW-1185">Reference proteome</keyword>
<feature type="domain" description="Transcriptional regulator LacI/GalR-like sensor" evidence="4">
    <location>
        <begin position="14"/>
        <end position="97"/>
    </location>
</feature>
<dbReference type="Proteomes" id="UP001357223">
    <property type="component" value="Chromosome"/>
</dbReference>
<keyword evidence="3" id="KW-0804">Transcription</keyword>
<accession>A0ABZ2CLX8</accession>
<dbReference type="Gene3D" id="3.40.50.2300">
    <property type="match status" value="2"/>
</dbReference>
<evidence type="ECO:0000256" key="3">
    <source>
        <dbReference type="ARBA" id="ARBA00023163"/>
    </source>
</evidence>
<reference evidence="5 6" key="1">
    <citation type="submission" date="2023-10" db="EMBL/GenBank/DDBJ databases">
        <title>Niallia locisalis sp.nov. isolated from a salt pond sample.</title>
        <authorList>
            <person name="Li X.-J."/>
            <person name="Dong L."/>
        </authorList>
    </citation>
    <scope>NUCLEOTIDE SEQUENCE [LARGE SCALE GENOMIC DNA]</scope>
    <source>
        <strain evidence="5 6">DSM 29761</strain>
    </source>
</reference>
<dbReference type="RefSeq" id="WP_338452963.1">
    <property type="nucleotide sequence ID" value="NZ_CP137640.1"/>
</dbReference>
<proteinExistence type="predicted"/>
<dbReference type="Pfam" id="PF13377">
    <property type="entry name" value="Peripla_BP_3"/>
    <property type="match status" value="1"/>
</dbReference>
<sequence>MTEQSPEKIKSLITQKKLPSAFICNNDFTAIELMNILFENHIKVPNNLSIVSSGNTEMSKLSNPKFTTFDLNIEYASEVVVSTLMKRMDQQDKPYENIAILLN</sequence>
<dbReference type="SUPFAM" id="SSF53822">
    <property type="entry name" value="Periplasmic binding protein-like I"/>
    <property type="match status" value="1"/>
</dbReference>
<protein>
    <submittedName>
        <fullName evidence="5">Substrate-binding domain-containing protein</fullName>
    </submittedName>
</protein>
<evidence type="ECO:0000259" key="4">
    <source>
        <dbReference type="Pfam" id="PF13377"/>
    </source>
</evidence>
<dbReference type="InterPro" id="IPR046335">
    <property type="entry name" value="LacI/GalR-like_sensor"/>
</dbReference>
<dbReference type="EMBL" id="CP137640">
    <property type="protein sequence ID" value="WVX84091.1"/>
    <property type="molecule type" value="Genomic_DNA"/>
</dbReference>
<keyword evidence="2" id="KW-0238">DNA-binding</keyword>
<evidence type="ECO:0000256" key="1">
    <source>
        <dbReference type="ARBA" id="ARBA00023015"/>
    </source>
</evidence>
<name>A0ABZ2CLX8_9BACI</name>
<dbReference type="PANTHER" id="PTHR30146:SF109">
    <property type="entry name" value="HTH-TYPE TRANSCRIPTIONAL REGULATOR GALS"/>
    <property type="match status" value="1"/>
</dbReference>
<evidence type="ECO:0000313" key="5">
    <source>
        <dbReference type="EMBL" id="WVX84091.1"/>
    </source>
</evidence>
<gene>
    <name evidence="5" type="ORF">R4Z09_14490</name>
</gene>
<evidence type="ECO:0000256" key="2">
    <source>
        <dbReference type="ARBA" id="ARBA00023125"/>
    </source>
</evidence>
<keyword evidence="1" id="KW-0805">Transcription regulation</keyword>
<dbReference type="PANTHER" id="PTHR30146">
    <property type="entry name" value="LACI-RELATED TRANSCRIPTIONAL REPRESSOR"/>
    <property type="match status" value="1"/>
</dbReference>
<organism evidence="5 6">
    <name type="scientific">Niallia oryzisoli</name>
    <dbReference type="NCBI Taxonomy" id="1737571"/>
    <lineage>
        <taxon>Bacteria</taxon>
        <taxon>Bacillati</taxon>
        <taxon>Bacillota</taxon>
        <taxon>Bacilli</taxon>
        <taxon>Bacillales</taxon>
        <taxon>Bacillaceae</taxon>
        <taxon>Niallia</taxon>
    </lineage>
</organism>
<evidence type="ECO:0000313" key="6">
    <source>
        <dbReference type="Proteomes" id="UP001357223"/>
    </source>
</evidence>
<dbReference type="InterPro" id="IPR028082">
    <property type="entry name" value="Peripla_BP_I"/>
</dbReference>